<feature type="chain" id="PRO_5023003458" evidence="10">
    <location>
        <begin position="23"/>
        <end position="271"/>
    </location>
</feature>
<evidence type="ECO:0000256" key="5">
    <source>
        <dbReference type="ARBA" id="ARBA00022729"/>
    </source>
</evidence>
<evidence type="ECO:0000256" key="3">
    <source>
        <dbReference type="ARBA" id="ARBA00022614"/>
    </source>
</evidence>
<evidence type="ECO:0000256" key="10">
    <source>
        <dbReference type="SAM" id="SignalP"/>
    </source>
</evidence>
<keyword evidence="12" id="KW-0675">Receptor</keyword>
<evidence type="ECO:0000313" key="13">
    <source>
        <dbReference type="Proteomes" id="UP000325315"/>
    </source>
</evidence>
<dbReference type="Proteomes" id="UP000325315">
    <property type="component" value="Unassembled WGS sequence"/>
</dbReference>
<comment type="similarity">
    <text evidence="2">Belongs to the RLP family.</text>
</comment>
<dbReference type="Pfam" id="PF13855">
    <property type="entry name" value="LRR_8"/>
    <property type="match status" value="1"/>
</dbReference>
<dbReference type="InterPro" id="IPR032675">
    <property type="entry name" value="LRR_dom_sf"/>
</dbReference>
<keyword evidence="6" id="KW-0677">Repeat</keyword>
<dbReference type="EMBL" id="SMMG02000007">
    <property type="protein sequence ID" value="KAA3467741.1"/>
    <property type="molecule type" value="Genomic_DNA"/>
</dbReference>
<feature type="signal peptide" evidence="10">
    <location>
        <begin position="1"/>
        <end position="22"/>
    </location>
</feature>
<evidence type="ECO:0000313" key="12">
    <source>
        <dbReference type="EMBL" id="KAA3467741.1"/>
    </source>
</evidence>
<dbReference type="PANTHER" id="PTHR48060">
    <property type="entry name" value="DNA DAMAGE-REPAIR/TOLERATION PROTEIN DRT100"/>
    <property type="match status" value="1"/>
</dbReference>
<dbReference type="InterPro" id="IPR001611">
    <property type="entry name" value="Leu-rich_rpt"/>
</dbReference>
<keyword evidence="9" id="KW-0325">Glycoprotein</keyword>
<feature type="domain" description="Leucine-rich repeat-containing N-terminal plant-type" evidence="11">
    <location>
        <begin position="197"/>
        <end position="224"/>
    </location>
</feature>
<keyword evidence="4" id="KW-0812">Transmembrane</keyword>
<accession>A0A5B6VF85</accession>
<comment type="caution">
    <text evidence="12">The sequence shown here is derived from an EMBL/GenBank/DDBJ whole genome shotgun (WGS) entry which is preliminary data.</text>
</comment>
<sequence>MGNTGFCLALMMAVLLLHFVVSFSTKTTTNISTDRSALLALKAHIVSDPRKMLETNWSTATSICNWVGVTCGSRHQRVIALNLSSMLLTGTVPPQIGNLSFLTSLDLTNDSFHGSLPIQLTNLHRLKLINLLWNNFYEEIPSLFEHLPKLQILDLGGNKLSGKIPLGLFKCKELQILELAGNNLEGILPKEIGDLTILNSLSLRKPNRSWSIDTFICNWVGAACGSQHQRVVALNLSSMFLTGTVPLQIGNLSFLTSLDLTNNSFHGSFPI</sequence>
<protein>
    <submittedName>
        <fullName evidence="12">Receptor-like protein 12</fullName>
    </submittedName>
</protein>
<organism evidence="12 13">
    <name type="scientific">Gossypium australe</name>
    <dbReference type="NCBI Taxonomy" id="47621"/>
    <lineage>
        <taxon>Eukaryota</taxon>
        <taxon>Viridiplantae</taxon>
        <taxon>Streptophyta</taxon>
        <taxon>Embryophyta</taxon>
        <taxon>Tracheophyta</taxon>
        <taxon>Spermatophyta</taxon>
        <taxon>Magnoliopsida</taxon>
        <taxon>eudicotyledons</taxon>
        <taxon>Gunneridae</taxon>
        <taxon>Pentapetalae</taxon>
        <taxon>rosids</taxon>
        <taxon>malvids</taxon>
        <taxon>Malvales</taxon>
        <taxon>Malvaceae</taxon>
        <taxon>Malvoideae</taxon>
        <taxon>Gossypium</taxon>
    </lineage>
</organism>
<name>A0A5B6VF85_9ROSI</name>
<evidence type="ECO:0000256" key="4">
    <source>
        <dbReference type="ARBA" id="ARBA00022692"/>
    </source>
</evidence>
<feature type="domain" description="Leucine-rich repeat-containing N-terminal plant-type" evidence="11">
    <location>
        <begin position="32"/>
        <end position="71"/>
    </location>
</feature>
<dbReference type="InterPro" id="IPR013210">
    <property type="entry name" value="LRR_N_plant-typ"/>
</dbReference>
<dbReference type="AlphaFoldDB" id="A0A5B6VF85"/>
<keyword evidence="5 10" id="KW-0732">Signal</keyword>
<evidence type="ECO:0000259" key="11">
    <source>
        <dbReference type="Pfam" id="PF08263"/>
    </source>
</evidence>
<dbReference type="SUPFAM" id="SSF52058">
    <property type="entry name" value="L domain-like"/>
    <property type="match status" value="1"/>
</dbReference>
<evidence type="ECO:0000256" key="6">
    <source>
        <dbReference type="ARBA" id="ARBA00022737"/>
    </source>
</evidence>
<dbReference type="PANTHER" id="PTHR48060:SF21">
    <property type="entry name" value="L DOMAIN-LIKE PROTEIN"/>
    <property type="match status" value="1"/>
</dbReference>
<keyword evidence="7" id="KW-1133">Transmembrane helix</keyword>
<gene>
    <name evidence="12" type="ORF">EPI10_002728</name>
</gene>
<dbReference type="Gene3D" id="3.80.10.10">
    <property type="entry name" value="Ribonuclease Inhibitor"/>
    <property type="match status" value="3"/>
</dbReference>
<dbReference type="FunFam" id="3.80.10.10:FF:000275">
    <property type="entry name" value="Leucine-rich repeat receptor-like protein kinase"/>
    <property type="match status" value="1"/>
</dbReference>
<reference evidence="13" key="1">
    <citation type="journal article" date="2019" name="Plant Biotechnol. J.">
        <title>Genome sequencing of the Australian wild diploid species Gossypium australe highlights disease resistance and delayed gland morphogenesis.</title>
        <authorList>
            <person name="Cai Y."/>
            <person name="Cai X."/>
            <person name="Wang Q."/>
            <person name="Wang P."/>
            <person name="Zhang Y."/>
            <person name="Cai C."/>
            <person name="Xu Y."/>
            <person name="Wang K."/>
            <person name="Zhou Z."/>
            <person name="Wang C."/>
            <person name="Geng S."/>
            <person name="Li B."/>
            <person name="Dong Q."/>
            <person name="Hou Y."/>
            <person name="Wang H."/>
            <person name="Ai P."/>
            <person name="Liu Z."/>
            <person name="Yi F."/>
            <person name="Sun M."/>
            <person name="An G."/>
            <person name="Cheng J."/>
            <person name="Zhang Y."/>
            <person name="Shi Q."/>
            <person name="Xie Y."/>
            <person name="Shi X."/>
            <person name="Chang Y."/>
            <person name="Huang F."/>
            <person name="Chen Y."/>
            <person name="Hong S."/>
            <person name="Mi L."/>
            <person name="Sun Q."/>
            <person name="Zhang L."/>
            <person name="Zhou B."/>
            <person name="Peng R."/>
            <person name="Zhang X."/>
            <person name="Liu F."/>
        </authorList>
    </citation>
    <scope>NUCLEOTIDE SEQUENCE [LARGE SCALE GENOMIC DNA]</scope>
    <source>
        <strain evidence="13">cv. PA1801</strain>
    </source>
</reference>
<keyword evidence="8" id="KW-0472">Membrane</keyword>
<evidence type="ECO:0000256" key="9">
    <source>
        <dbReference type="ARBA" id="ARBA00023180"/>
    </source>
</evidence>
<comment type="subcellular location">
    <subcellularLocation>
        <location evidence="1">Membrane</location>
        <topology evidence="1">Single-pass type I membrane protein</topology>
    </subcellularLocation>
</comment>
<dbReference type="Pfam" id="PF08263">
    <property type="entry name" value="LRRNT_2"/>
    <property type="match status" value="2"/>
</dbReference>
<evidence type="ECO:0000256" key="8">
    <source>
        <dbReference type="ARBA" id="ARBA00023136"/>
    </source>
</evidence>
<evidence type="ECO:0000256" key="2">
    <source>
        <dbReference type="ARBA" id="ARBA00009592"/>
    </source>
</evidence>
<keyword evidence="13" id="KW-1185">Reference proteome</keyword>
<keyword evidence="3" id="KW-0433">Leucine-rich repeat</keyword>
<dbReference type="GO" id="GO:0016020">
    <property type="term" value="C:membrane"/>
    <property type="evidence" value="ECO:0007669"/>
    <property type="project" value="UniProtKB-SubCell"/>
</dbReference>
<dbReference type="InterPro" id="IPR053211">
    <property type="entry name" value="DNA_repair-toleration"/>
</dbReference>
<evidence type="ECO:0000256" key="7">
    <source>
        <dbReference type="ARBA" id="ARBA00022989"/>
    </source>
</evidence>
<proteinExistence type="inferred from homology"/>
<evidence type="ECO:0000256" key="1">
    <source>
        <dbReference type="ARBA" id="ARBA00004479"/>
    </source>
</evidence>
<dbReference type="OrthoDB" id="1706439at2759"/>